<dbReference type="InterPro" id="IPR052039">
    <property type="entry name" value="Caspase-related_regulators"/>
</dbReference>
<dbReference type="GO" id="GO:0006508">
    <property type="term" value="P:proteolysis"/>
    <property type="evidence" value="ECO:0007669"/>
    <property type="project" value="InterPro"/>
</dbReference>
<feature type="signal peptide" evidence="1">
    <location>
        <begin position="1"/>
        <end position="24"/>
    </location>
</feature>
<reference evidence="3 4" key="1">
    <citation type="submission" date="2020-10" db="EMBL/GenBank/DDBJ databases">
        <title>Connecting structure to function with the recovery of over 1000 high-quality activated sludge metagenome-assembled genomes encoding full-length rRNA genes using long-read sequencing.</title>
        <authorList>
            <person name="Singleton C.M."/>
            <person name="Petriglieri F."/>
            <person name="Kristensen J.M."/>
            <person name="Kirkegaard R.H."/>
            <person name="Michaelsen T.Y."/>
            <person name="Andersen M.H."/>
            <person name="Karst S.M."/>
            <person name="Dueholm M.S."/>
            <person name="Nielsen P.H."/>
            <person name="Albertsen M."/>
        </authorList>
    </citation>
    <scope>NUCLEOTIDE SEQUENCE [LARGE SCALE GENOMIC DNA]</scope>
    <source>
        <strain evidence="3">EsbW_18-Q3-R4-48_BATAC.463</strain>
    </source>
</reference>
<feature type="domain" description="Caspase family p20" evidence="2">
    <location>
        <begin position="59"/>
        <end position="166"/>
    </location>
</feature>
<evidence type="ECO:0000256" key="1">
    <source>
        <dbReference type="SAM" id="SignalP"/>
    </source>
</evidence>
<evidence type="ECO:0000313" key="3">
    <source>
        <dbReference type="EMBL" id="MBK7414972.1"/>
    </source>
</evidence>
<proteinExistence type="predicted"/>
<sequence>MHRFVRTTVAASVLFATLISGSLAAESSATPALTKLPRHALVIGNSQYLNGPLVNPKNDAQAIAERLRQAGFSVTLKLDAGRRELQEAIRNYGAALNRDKGVGVFYYAGHGVQLNWRNFLLPVDAKIRSKADIQSEAVDLGLLLDGLTRARNALNLIILDACRNNPFGPDFRTDDRGLSQLDAPPGTFLAYATAPGNTAEDGEGSHGLYTDRLLKEMLIPGAAVEDVFKRVRLAVRKTSQGEQIPWESTSLEADFSFLPGQSSRDTAKEFESDLASWQQLRAGGTPEQLEAFIRQRPNGKFAELAQFSLDRLLAAKGEKPVKPRSNGGEVCTPDKPGLPAPYTGVTKAYGVGERYAYRRLDLLSHTETSRSDTTITRIDGDEVHFSDGHISDPFGNNVRAPDGRHWTPYQFFIADYQLGKRWPAQFIVTLADGRQVSNEFQLRVASRERITLAAGTFDAFRIEVRGTNLSNGDVLERTAWVAPEQMRGFLAIETVIRRDGKLIEGERTELVAHAAGRPVSPAAQSSGSSLSNY</sequence>
<dbReference type="EMBL" id="JADJMS010000015">
    <property type="protein sequence ID" value="MBK7414972.1"/>
    <property type="molecule type" value="Genomic_DNA"/>
</dbReference>
<dbReference type="GO" id="GO:0004197">
    <property type="term" value="F:cysteine-type endopeptidase activity"/>
    <property type="evidence" value="ECO:0007669"/>
    <property type="project" value="InterPro"/>
</dbReference>
<gene>
    <name evidence="3" type="ORF">IPJ38_07475</name>
</gene>
<feature type="chain" id="PRO_5036768625" evidence="1">
    <location>
        <begin position="25"/>
        <end position="533"/>
    </location>
</feature>
<organism evidence="3 4">
    <name type="scientific">Candidatus Dechloromonas phosphorivorans</name>
    <dbReference type="NCBI Taxonomy" id="2899244"/>
    <lineage>
        <taxon>Bacteria</taxon>
        <taxon>Pseudomonadati</taxon>
        <taxon>Pseudomonadota</taxon>
        <taxon>Betaproteobacteria</taxon>
        <taxon>Rhodocyclales</taxon>
        <taxon>Azonexaceae</taxon>
        <taxon>Dechloromonas</taxon>
    </lineage>
</organism>
<accession>A0A935K3F2</accession>
<name>A0A935K3F2_9RHOO</name>
<dbReference type="InterPro" id="IPR001309">
    <property type="entry name" value="Pept_C14_p20"/>
</dbReference>
<dbReference type="Gene3D" id="3.40.50.1460">
    <property type="match status" value="1"/>
</dbReference>
<dbReference type="AlphaFoldDB" id="A0A935K3F2"/>
<evidence type="ECO:0000259" key="2">
    <source>
        <dbReference type="PROSITE" id="PS50208"/>
    </source>
</evidence>
<dbReference type="PROSITE" id="PS50208">
    <property type="entry name" value="CASPASE_P20"/>
    <property type="match status" value="1"/>
</dbReference>
<dbReference type="PANTHER" id="PTHR22576">
    <property type="entry name" value="MUCOSA ASSOCIATED LYMPHOID TISSUE LYMPHOMA TRANSLOCATION PROTEIN 1/PARACASPASE"/>
    <property type="match status" value="1"/>
</dbReference>
<dbReference type="InterPro" id="IPR029030">
    <property type="entry name" value="Caspase-like_dom_sf"/>
</dbReference>
<dbReference type="Proteomes" id="UP000739411">
    <property type="component" value="Unassembled WGS sequence"/>
</dbReference>
<evidence type="ECO:0000313" key="4">
    <source>
        <dbReference type="Proteomes" id="UP000739411"/>
    </source>
</evidence>
<protein>
    <submittedName>
        <fullName evidence="3">Caspase family protein</fullName>
    </submittedName>
</protein>
<dbReference type="PANTHER" id="PTHR22576:SF37">
    <property type="entry name" value="MUCOSA-ASSOCIATED LYMPHOID TISSUE LYMPHOMA TRANSLOCATION PROTEIN 1"/>
    <property type="match status" value="1"/>
</dbReference>
<dbReference type="SUPFAM" id="SSF52129">
    <property type="entry name" value="Caspase-like"/>
    <property type="match status" value="1"/>
</dbReference>
<dbReference type="InterPro" id="IPR011600">
    <property type="entry name" value="Pept_C14_caspase"/>
</dbReference>
<keyword evidence="1" id="KW-0732">Signal</keyword>
<comment type="caution">
    <text evidence="3">The sequence shown here is derived from an EMBL/GenBank/DDBJ whole genome shotgun (WGS) entry which is preliminary data.</text>
</comment>
<dbReference type="Pfam" id="PF00656">
    <property type="entry name" value="Peptidase_C14"/>
    <property type="match status" value="1"/>
</dbReference>